<feature type="domain" description="Disintegrin" evidence="2">
    <location>
        <begin position="130"/>
        <end position="210"/>
    </location>
</feature>
<accession>A0A7I8VLA4</accession>
<dbReference type="SMART" id="SM00050">
    <property type="entry name" value="DISIN"/>
    <property type="match status" value="1"/>
</dbReference>
<evidence type="ECO:0000259" key="2">
    <source>
        <dbReference type="PROSITE" id="PS50214"/>
    </source>
</evidence>
<dbReference type="AlphaFoldDB" id="A0A7I8VLA4"/>
<dbReference type="Gene3D" id="4.10.70.10">
    <property type="entry name" value="Disintegrin domain"/>
    <property type="match status" value="1"/>
</dbReference>
<dbReference type="EMBL" id="CAJFCJ010000007">
    <property type="protein sequence ID" value="CAD5117040.1"/>
    <property type="molecule type" value="Genomic_DNA"/>
</dbReference>
<dbReference type="SUPFAM" id="SSF55486">
    <property type="entry name" value="Metalloproteases ('zincins'), catalytic domain"/>
    <property type="match status" value="1"/>
</dbReference>
<protein>
    <recommendedName>
        <fullName evidence="2">Disintegrin domain-containing protein</fullName>
    </recommendedName>
</protein>
<name>A0A7I8VLA4_9ANNE</name>
<proteinExistence type="predicted"/>
<dbReference type="PROSITE" id="PS50214">
    <property type="entry name" value="DISINTEGRIN_2"/>
    <property type="match status" value="1"/>
</dbReference>
<keyword evidence="4" id="KW-1185">Reference proteome</keyword>
<dbReference type="InterPro" id="IPR001762">
    <property type="entry name" value="Disintegrin_dom"/>
</dbReference>
<evidence type="ECO:0000313" key="3">
    <source>
        <dbReference type="EMBL" id="CAD5117040.1"/>
    </source>
</evidence>
<dbReference type="PANTHER" id="PTHR45702">
    <property type="entry name" value="ADAM10/ADAM17 METALLOPEPTIDASE FAMILY MEMBER"/>
    <property type="match status" value="1"/>
</dbReference>
<dbReference type="Proteomes" id="UP000549394">
    <property type="component" value="Unassembled WGS sequence"/>
</dbReference>
<reference evidence="3 4" key="1">
    <citation type="submission" date="2020-08" db="EMBL/GenBank/DDBJ databases">
        <authorList>
            <person name="Hejnol A."/>
        </authorList>
    </citation>
    <scope>NUCLEOTIDE SEQUENCE [LARGE SCALE GENOMIC DNA]</scope>
</reference>
<dbReference type="InterPro" id="IPR036436">
    <property type="entry name" value="Disintegrin_dom_sf"/>
</dbReference>
<dbReference type="GO" id="GO:0004222">
    <property type="term" value="F:metalloendopeptidase activity"/>
    <property type="evidence" value="ECO:0007669"/>
    <property type="project" value="TreeGrafter"/>
</dbReference>
<evidence type="ECO:0000313" key="4">
    <source>
        <dbReference type="Proteomes" id="UP000549394"/>
    </source>
</evidence>
<sequence length="383" mass="43762">MGVTFEASLNKIGACAPRRPFYDEFNCSSNTVMINTRRAGYSVDKLAPIYGLQFTFVHEAAHAFGAKHLSKEEEKYGTIMNKKVSVTKSHSESLYFHNKSLKSIGKYLFEHSKYGNLFHAKCFQRDPNRVGKCQNGILEEGEECDGNSPCCTETCHLMPLVGCDPYQPCCTFDCKTSLIYKPCNFMGNCERVQLCNGRSHACCRSRQLISHKTNGFECEDGVCLRGKCIKYCNFRDFKSCKTPITSCMRYCELKGQCISSVDGKFQKLFADGQMKRLMTRTNNICSRQSERLKYCDKNATCVVNHGGNLTFKKGRRLEINYEEYAKSIIGERADWNDPKTEIREKFWSAMTAIFSCIGILLLKCTACKFWKRSKETYEYSKIN</sequence>
<dbReference type="InterPro" id="IPR024079">
    <property type="entry name" value="MetalloPept_cat_dom_sf"/>
</dbReference>
<evidence type="ECO:0000256" key="1">
    <source>
        <dbReference type="PROSITE-ProRule" id="PRU00068"/>
    </source>
</evidence>
<dbReference type="InterPro" id="IPR051489">
    <property type="entry name" value="ADAM_Metalloproteinase"/>
</dbReference>
<organism evidence="3 4">
    <name type="scientific">Dimorphilus gyrociliatus</name>
    <dbReference type="NCBI Taxonomy" id="2664684"/>
    <lineage>
        <taxon>Eukaryota</taxon>
        <taxon>Metazoa</taxon>
        <taxon>Spiralia</taxon>
        <taxon>Lophotrochozoa</taxon>
        <taxon>Annelida</taxon>
        <taxon>Polychaeta</taxon>
        <taxon>Polychaeta incertae sedis</taxon>
        <taxon>Dinophilidae</taxon>
        <taxon>Dimorphilus</taxon>
    </lineage>
</organism>
<comment type="caution">
    <text evidence="3">The sequence shown here is derived from an EMBL/GenBank/DDBJ whole genome shotgun (WGS) entry which is preliminary data.</text>
</comment>
<gene>
    <name evidence="3" type="ORF">DGYR_LOCUS5609</name>
</gene>
<dbReference type="GO" id="GO:0006509">
    <property type="term" value="P:membrane protein ectodomain proteolysis"/>
    <property type="evidence" value="ECO:0007669"/>
    <property type="project" value="TreeGrafter"/>
</dbReference>
<dbReference type="Gene3D" id="3.40.390.10">
    <property type="entry name" value="Collagenase (Catalytic Domain)"/>
    <property type="match status" value="1"/>
</dbReference>
<dbReference type="PANTHER" id="PTHR45702:SF2">
    <property type="entry name" value="KUZBANIAN, ISOFORM A"/>
    <property type="match status" value="1"/>
</dbReference>
<dbReference type="OrthoDB" id="5951731at2759"/>
<dbReference type="GO" id="GO:0005886">
    <property type="term" value="C:plasma membrane"/>
    <property type="evidence" value="ECO:0007669"/>
    <property type="project" value="TreeGrafter"/>
</dbReference>
<comment type="caution">
    <text evidence="1">Lacks conserved residue(s) required for the propagation of feature annotation.</text>
</comment>